<evidence type="ECO:0000313" key="2">
    <source>
        <dbReference type="Proteomes" id="UP000798662"/>
    </source>
</evidence>
<keyword evidence="2" id="KW-1185">Reference proteome</keyword>
<protein>
    <submittedName>
        <fullName evidence="1">Uncharacterized protein</fullName>
    </submittedName>
</protein>
<accession>A0ACC3CHJ5</accession>
<reference evidence="1" key="1">
    <citation type="submission" date="2019-11" db="EMBL/GenBank/DDBJ databases">
        <title>Nori genome reveals adaptations in red seaweeds to the harsh intertidal environment.</title>
        <authorList>
            <person name="Wang D."/>
            <person name="Mao Y."/>
        </authorList>
    </citation>
    <scope>NUCLEOTIDE SEQUENCE</scope>
    <source>
        <tissue evidence="1">Gametophyte</tissue>
    </source>
</reference>
<dbReference type="Proteomes" id="UP000798662">
    <property type="component" value="Chromosome 3"/>
</dbReference>
<organism evidence="1 2">
    <name type="scientific">Pyropia yezoensis</name>
    <name type="common">Susabi-nori</name>
    <name type="synonym">Porphyra yezoensis</name>
    <dbReference type="NCBI Taxonomy" id="2788"/>
    <lineage>
        <taxon>Eukaryota</taxon>
        <taxon>Rhodophyta</taxon>
        <taxon>Bangiophyceae</taxon>
        <taxon>Bangiales</taxon>
        <taxon>Bangiaceae</taxon>
        <taxon>Pyropia</taxon>
    </lineage>
</organism>
<evidence type="ECO:0000313" key="1">
    <source>
        <dbReference type="EMBL" id="KAK1869657.1"/>
    </source>
</evidence>
<sequence>MAAAAKARTGIAYYMHPTMTNTREARTFRCMQNQYHLGSDYIVLDSSTDNTATASGSSGGGSSMSSLRRKDSAREDAITTNRGKQPAMFKHRTTHRALSNALAATESVSAVPTGSASGAKLFPASVLLTEPA</sequence>
<comment type="caution">
    <text evidence="1">The sequence shown here is derived from an EMBL/GenBank/DDBJ whole genome shotgun (WGS) entry which is preliminary data.</text>
</comment>
<proteinExistence type="predicted"/>
<gene>
    <name evidence="1" type="ORF">I4F81_012127</name>
</gene>
<dbReference type="EMBL" id="CM020620">
    <property type="protein sequence ID" value="KAK1869657.1"/>
    <property type="molecule type" value="Genomic_DNA"/>
</dbReference>
<name>A0ACC3CHJ5_PYRYE</name>